<dbReference type="GO" id="GO:0003723">
    <property type="term" value="F:RNA binding"/>
    <property type="evidence" value="ECO:0007669"/>
    <property type="project" value="InterPro"/>
</dbReference>
<comment type="caution">
    <text evidence="3">The sequence shown here is derived from an EMBL/GenBank/DDBJ whole genome shotgun (WGS) entry which is preliminary data.</text>
</comment>
<organism evidence="3 4">
    <name type="scientific">Nocardiopsis mwathae</name>
    <dbReference type="NCBI Taxonomy" id="1472723"/>
    <lineage>
        <taxon>Bacteria</taxon>
        <taxon>Bacillati</taxon>
        <taxon>Actinomycetota</taxon>
        <taxon>Actinomycetes</taxon>
        <taxon>Streptosporangiales</taxon>
        <taxon>Nocardiopsidaceae</taxon>
        <taxon>Nocardiopsis</taxon>
    </lineage>
</organism>
<dbReference type="Proteomes" id="UP000546642">
    <property type="component" value="Unassembled WGS sequence"/>
</dbReference>
<protein>
    <recommendedName>
        <fullName evidence="2">ANTAR domain-containing protein</fullName>
    </recommendedName>
</protein>
<dbReference type="PROSITE" id="PS50921">
    <property type="entry name" value="ANTAR"/>
    <property type="match status" value="1"/>
</dbReference>
<accession>A0A7X0D6H3</accession>
<name>A0A7X0D6H3_9ACTN</name>
<sequence>MKPHSTVRSGESAACILRTPTGWRVHDGEELPDLLNAMVLADLLVAEEGGALAPATAPPRAVENGSEVERLRLTVTQLQHALHTRVVVEQAIGVLAERHRLAPREAFERLRSAARSRGRKVADLAREVVRSSADPLTPLPRGLAAEGAAETESA</sequence>
<feature type="domain" description="ANTAR" evidence="2">
    <location>
        <begin position="68"/>
        <end position="129"/>
    </location>
</feature>
<proteinExistence type="predicted"/>
<dbReference type="EMBL" id="JACHDS010000001">
    <property type="protein sequence ID" value="MBB6173255.1"/>
    <property type="molecule type" value="Genomic_DNA"/>
</dbReference>
<feature type="region of interest" description="Disordered" evidence="1">
    <location>
        <begin position="134"/>
        <end position="154"/>
    </location>
</feature>
<evidence type="ECO:0000313" key="3">
    <source>
        <dbReference type="EMBL" id="MBB6173255.1"/>
    </source>
</evidence>
<reference evidence="3 4" key="1">
    <citation type="submission" date="2020-08" db="EMBL/GenBank/DDBJ databases">
        <title>Sequencing the genomes of 1000 actinobacteria strains.</title>
        <authorList>
            <person name="Klenk H.-P."/>
        </authorList>
    </citation>
    <scope>NUCLEOTIDE SEQUENCE [LARGE SCALE GENOMIC DNA]</scope>
    <source>
        <strain evidence="3 4">DSM 46659</strain>
    </source>
</reference>
<evidence type="ECO:0000313" key="4">
    <source>
        <dbReference type="Proteomes" id="UP000546642"/>
    </source>
</evidence>
<dbReference type="InterPro" id="IPR011006">
    <property type="entry name" value="CheY-like_superfamily"/>
</dbReference>
<dbReference type="SMART" id="SM01012">
    <property type="entry name" value="ANTAR"/>
    <property type="match status" value="1"/>
</dbReference>
<gene>
    <name evidence="3" type="ORF">HNR23_003315</name>
</gene>
<dbReference type="Gene3D" id="1.10.10.10">
    <property type="entry name" value="Winged helix-like DNA-binding domain superfamily/Winged helix DNA-binding domain"/>
    <property type="match status" value="1"/>
</dbReference>
<dbReference type="SUPFAM" id="SSF52172">
    <property type="entry name" value="CheY-like"/>
    <property type="match status" value="1"/>
</dbReference>
<dbReference type="InterPro" id="IPR036388">
    <property type="entry name" value="WH-like_DNA-bd_sf"/>
</dbReference>
<dbReference type="InterPro" id="IPR005561">
    <property type="entry name" value="ANTAR"/>
</dbReference>
<keyword evidence="4" id="KW-1185">Reference proteome</keyword>
<dbReference type="RefSeq" id="WP_343070590.1">
    <property type="nucleotide sequence ID" value="NZ_JACHDS010000001.1"/>
</dbReference>
<dbReference type="AlphaFoldDB" id="A0A7X0D6H3"/>
<evidence type="ECO:0000256" key="1">
    <source>
        <dbReference type="SAM" id="MobiDB-lite"/>
    </source>
</evidence>
<dbReference type="Pfam" id="PF03861">
    <property type="entry name" value="ANTAR"/>
    <property type="match status" value="1"/>
</dbReference>
<evidence type="ECO:0000259" key="2">
    <source>
        <dbReference type="PROSITE" id="PS50921"/>
    </source>
</evidence>